<dbReference type="EMBL" id="WJBE01000007">
    <property type="protein sequence ID" value="MBC3899982.1"/>
    <property type="molecule type" value="Genomic_DNA"/>
</dbReference>
<dbReference type="PANTHER" id="PTHR36180:SF2">
    <property type="entry name" value="BRO FAMILY PROTEIN"/>
    <property type="match status" value="1"/>
</dbReference>
<dbReference type="Pfam" id="PF02498">
    <property type="entry name" value="Bro-N"/>
    <property type="match status" value="1"/>
</dbReference>
<feature type="domain" description="Bro-N" evidence="1">
    <location>
        <begin position="9"/>
        <end position="107"/>
    </location>
</feature>
<evidence type="ECO:0000313" key="3">
    <source>
        <dbReference type="Proteomes" id="UP000622405"/>
    </source>
</evidence>
<organism evidence="2 3">
    <name type="scientific">Acetobacterium malicum</name>
    <dbReference type="NCBI Taxonomy" id="52692"/>
    <lineage>
        <taxon>Bacteria</taxon>
        <taxon>Bacillati</taxon>
        <taxon>Bacillota</taxon>
        <taxon>Clostridia</taxon>
        <taxon>Eubacteriales</taxon>
        <taxon>Eubacteriaceae</taxon>
        <taxon>Acetobacterium</taxon>
    </lineage>
</organism>
<name>A0ABR6YXS2_9FIRM</name>
<dbReference type="PROSITE" id="PS51750">
    <property type="entry name" value="BRO_N"/>
    <property type="match status" value="1"/>
</dbReference>
<reference evidence="2 3" key="1">
    <citation type="journal article" date="2020" name="mSystems">
        <title>Defining Genomic and Predicted Metabolic Features of the Acetobacterium Genus.</title>
        <authorList>
            <person name="Ross D.E."/>
            <person name="Marshall C.W."/>
            <person name="Gulliver D."/>
            <person name="May H.D."/>
            <person name="Norman R.S."/>
        </authorList>
    </citation>
    <scope>NUCLEOTIDE SEQUENCE [LARGE SCALE GENOMIC DNA]</scope>
    <source>
        <strain evidence="2 3">DSM 4132</strain>
    </source>
</reference>
<sequence>MNSLKYFDQINLENVAGALIDDKLWFVGKDAAKALKYPRVTKALKDHVDAEDMCEISFQNAKGRWVEATVINESGLFSLIFSSQLSSTKEFKRWIAKEVLPQIRKTGGYNTASDGDEDEPNNIE</sequence>
<accession>A0ABR6YXS2</accession>
<dbReference type="Proteomes" id="UP000622405">
    <property type="component" value="Unassembled WGS sequence"/>
</dbReference>
<comment type="caution">
    <text evidence="2">The sequence shown here is derived from an EMBL/GenBank/DDBJ whole genome shotgun (WGS) entry which is preliminary data.</text>
</comment>
<dbReference type="RefSeq" id="WP_186894350.1">
    <property type="nucleotide sequence ID" value="NZ_WJBE01000007.1"/>
</dbReference>
<dbReference type="SMART" id="SM01040">
    <property type="entry name" value="Bro-N"/>
    <property type="match status" value="1"/>
</dbReference>
<evidence type="ECO:0000313" key="2">
    <source>
        <dbReference type="EMBL" id="MBC3899982.1"/>
    </source>
</evidence>
<dbReference type="InterPro" id="IPR003497">
    <property type="entry name" value="BRO_N_domain"/>
</dbReference>
<evidence type="ECO:0000259" key="1">
    <source>
        <dbReference type="PROSITE" id="PS51750"/>
    </source>
</evidence>
<protein>
    <recommendedName>
        <fullName evidence="1">Bro-N domain-containing protein</fullName>
    </recommendedName>
</protein>
<dbReference type="PANTHER" id="PTHR36180">
    <property type="entry name" value="DNA-BINDING PROTEIN-RELATED-RELATED"/>
    <property type="match status" value="1"/>
</dbReference>
<proteinExistence type="predicted"/>
<keyword evidence="3" id="KW-1185">Reference proteome</keyword>
<gene>
    <name evidence="2" type="ORF">GH811_10170</name>
</gene>